<feature type="domain" description="Secretion system C-terminal sorting" evidence="3">
    <location>
        <begin position="234"/>
        <end position="303"/>
    </location>
</feature>
<evidence type="ECO:0000313" key="4">
    <source>
        <dbReference type="EMBL" id="XBG61382.1"/>
    </source>
</evidence>
<dbReference type="EMBL" id="CP157199">
    <property type="protein sequence ID" value="XBG61382.1"/>
    <property type="molecule type" value="Genomic_DNA"/>
</dbReference>
<evidence type="ECO:0000256" key="2">
    <source>
        <dbReference type="SAM" id="MobiDB-lite"/>
    </source>
</evidence>
<dbReference type="Pfam" id="PF18962">
    <property type="entry name" value="Por_Secre_tail"/>
    <property type="match status" value="1"/>
</dbReference>
<organism evidence="4">
    <name type="scientific">Pontimicrobium sp. SW4</name>
    <dbReference type="NCBI Taxonomy" id="3153519"/>
    <lineage>
        <taxon>Bacteria</taxon>
        <taxon>Pseudomonadati</taxon>
        <taxon>Bacteroidota</taxon>
        <taxon>Flavobacteriia</taxon>
        <taxon>Flavobacteriales</taxon>
        <taxon>Flavobacteriaceae</taxon>
        <taxon>Pontimicrobium</taxon>
    </lineage>
</organism>
<gene>
    <name evidence="4" type="ORF">ABGB03_00405</name>
</gene>
<evidence type="ECO:0000256" key="1">
    <source>
        <dbReference type="ARBA" id="ARBA00022729"/>
    </source>
</evidence>
<proteinExistence type="predicted"/>
<name>A0AAU7BSU3_9FLAO</name>
<protein>
    <submittedName>
        <fullName evidence="4">T9SS type A sorting domain-containing protein</fullName>
    </submittedName>
</protein>
<dbReference type="InterPro" id="IPR026444">
    <property type="entry name" value="Secre_tail"/>
</dbReference>
<sequence>MKKLYFLFSALIITSLSFGQKINEFEPNPAGTDPSNSTFELKGTPNTTFDLWILSIENDAGYNGIVDRASNVTGSFDANGLAVVTMPDLENPSFTVVLTDAFTGSTGDDLDPSNDGTFDTSSLGSILDAVGVSDSGGDDPTLYGNILGGTDILYNGEFEPLLAFRDGTTEDWYNTVTINFGQPDEEVVVFDASGNFVDKNQFDTDPTGGPSYGTPNASRSVASTKENQIEGFELYPNPSSEAFVNISSNNRTPMKVSVFDILGKQVIQRTITNNRLNVSNLNTGVYILRAEQDNAFTTRKLIIN</sequence>
<evidence type="ECO:0000259" key="3">
    <source>
        <dbReference type="Pfam" id="PF18962"/>
    </source>
</evidence>
<accession>A0AAU7BSU3</accession>
<dbReference type="RefSeq" id="WP_347923872.1">
    <property type="nucleotide sequence ID" value="NZ_CP157199.1"/>
</dbReference>
<feature type="region of interest" description="Disordered" evidence="2">
    <location>
        <begin position="199"/>
        <end position="219"/>
    </location>
</feature>
<dbReference type="AlphaFoldDB" id="A0AAU7BSU3"/>
<reference evidence="4" key="1">
    <citation type="submission" date="2024-05" db="EMBL/GenBank/DDBJ databases">
        <title>Pontimicrobium maritimus sp. nov., isolated form sea water.</title>
        <authorList>
            <person name="Muhammad N."/>
            <person name="Vuong T.Q."/>
            <person name="Han H.L."/>
            <person name="Kim S.-G."/>
        </authorList>
    </citation>
    <scope>NUCLEOTIDE SEQUENCE</scope>
    <source>
        <strain evidence="4">SW4</strain>
    </source>
</reference>
<keyword evidence="1" id="KW-0732">Signal</keyword>
<dbReference type="NCBIfam" id="TIGR04183">
    <property type="entry name" value="Por_Secre_tail"/>
    <property type="match status" value="1"/>
</dbReference>